<organism evidence="1 2">
    <name type="scientific">Paenibacillus odorifer</name>
    <dbReference type="NCBI Taxonomy" id="189426"/>
    <lineage>
        <taxon>Bacteria</taxon>
        <taxon>Bacillati</taxon>
        <taxon>Bacillota</taxon>
        <taxon>Bacilli</taxon>
        <taxon>Bacillales</taxon>
        <taxon>Paenibacillaceae</taxon>
        <taxon>Paenibacillus</taxon>
    </lineage>
</organism>
<proteinExistence type="predicted"/>
<name>A0A1R0X3F9_9BACL</name>
<reference evidence="1 2" key="1">
    <citation type="submission" date="2016-10" db="EMBL/GenBank/DDBJ databases">
        <title>Paenibacillus species isolates.</title>
        <authorList>
            <person name="Beno S.M."/>
        </authorList>
    </citation>
    <scope>NUCLEOTIDE SEQUENCE [LARGE SCALE GENOMIC DNA]</scope>
    <source>
        <strain evidence="1 2">FSL H7-0604</strain>
    </source>
</reference>
<protein>
    <submittedName>
        <fullName evidence="1">GNAT family N-acetyltransferase</fullName>
    </submittedName>
</protein>
<sequence length="177" mass="20138">MMVTLRELVPEDAGELLRLQHQLDQESKFMLLEPDERQASLCQVKEMLESFLAGKTSILIGAEVDNHLAGYLSVRGGSVRRNRHSAYIVIGIQKQYQGKGIGAGLFREMDIWAMNNGIVRLELSVMTHNQAALALYIKNGFEIEGTKRKSLIIDGEWVDEYYMSKILPKEKRIEDQI</sequence>
<dbReference type="SUPFAM" id="SSF55729">
    <property type="entry name" value="Acyl-CoA N-acyltransferases (Nat)"/>
    <property type="match status" value="1"/>
</dbReference>
<dbReference type="Gene3D" id="3.40.630.30">
    <property type="match status" value="1"/>
</dbReference>
<dbReference type="PANTHER" id="PTHR43415:SF3">
    <property type="entry name" value="GNAT-FAMILY ACETYLTRANSFERASE"/>
    <property type="match status" value="1"/>
</dbReference>
<dbReference type="PROSITE" id="PS51186">
    <property type="entry name" value="GNAT"/>
    <property type="match status" value="1"/>
</dbReference>
<dbReference type="EMBL" id="MKQP01000034">
    <property type="protein sequence ID" value="OMD27868.1"/>
    <property type="molecule type" value="Genomic_DNA"/>
</dbReference>
<evidence type="ECO:0000313" key="1">
    <source>
        <dbReference type="EMBL" id="OMD27868.1"/>
    </source>
</evidence>
<comment type="caution">
    <text evidence="1">The sequence shown here is derived from an EMBL/GenBank/DDBJ whole genome shotgun (WGS) entry which is preliminary data.</text>
</comment>
<dbReference type="Pfam" id="PF00583">
    <property type="entry name" value="Acetyltransf_1"/>
    <property type="match status" value="1"/>
</dbReference>
<dbReference type="AlphaFoldDB" id="A0A1R0X3F9"/>
<accession>A0A1R0X3F9</accession>
<dbReference type="GO" id="GO:0016747">
    <property type="term" value="F:acyltransferase activity, transferring groups other than amino-acyl groups"/>
    <property type="evidence" value="ECO:0007669"/>
    <property type="project" value="InterPro"/>
</dbReference>
<dbReference type="RefSeq" id="WP_036676909.1">
    <property type="nucleotide sequence ID" value="NZ_JARLKA010000030.1"/>
</dbReference>
<dbReference type="InterPro" id="IPR016181">
    <property type="entry name" value="Acyl_CoA_acyltransferase"/>
</dbReference>
<dbReference type="Proteomes" id="UP000187465">
    <property type="component" value="Unassembled WGS sequence"/>
</dbReference>
<keyword evidence="1" id="KW-0808">Transferase</keyword>
<dbReference type="CDD" id="cd04301">
    <property type="entry name" value="NAT_SF"/>
    <property type="match status" value="1"/>
</dbReference>
<dbReference type="InterPro" id="IPR000182">
    <property type="entry name" value="GNAT_dom"/>
</dbReference>
<gene>
    <name evidence="1" type="ORF">BJP51_01780</name>
</gene>
<evidence type="ECO:0000313" key="2">
    <source>
        <dbReference type="Proteomes" id="UP000187465"/>
    </source>
</evidence>
<dbReference type="PANTHER" id="PTHR43415">
    <property type="entry name" value="SPERMIDINE N(1)-ACETYLTRANSFERASE"/>
    <property type="match status" value="1"/>
</dbReference>